<comment type="caution">
    <text evidence="1">The sequence shown here is derived from an EMBL/GenBank/DDBJ whole genome shotgun (WGS) entry which is preliminary data.</text>
</comment>
<evidence type="ECO:0000313" key="2">
    <source>
        <dbReference type="Proteomes" id="UP000663859"/>
    </source>
</evidence>
<evidence type="ECO:0000313" key="1">
    <source>
        <dbReference type="EMBL" id="CAF0699864.1"/>
    </source>
</evidence>
<keyword evidence="2" id="KW-1185">Reference proteome</keyword>
<sequence length="79" mass="9004">MLKHVECSEIPRMVGNYLSTEVLRVVNSPDVCCAEVVNESICPKEDMRVVNHFLAAKNPVGDWILVYVLKVSRQWLHGH</sequence>
<dbReference type="AlphaFoldDB" id="A0A8J2BJB6"/>
<gene>
    <name evidence="1" type="ORF">MPNT_300022</name>
</gene>
<organism evidence="1 2">
    <name type="scientific">Candidatus Methylacidithermus pantelleriae</name>
    <dbReference type="NCBI Taxonomy" id="2744239"/>
    <lineage>
        <taxon>Bacteria</taxon>
        <taxon>Pseudomonadati</taxon>
        <taxon>Verrucomicrobiota</taxon>
        <taxon>Methylacidiphilae</taxon>
        <taxon>Methylacidiphilales</taxon>
        <taxon>Methylacidiphilaceae</taxon>
        <taxon>Candidatus Methylacidithermus</taxon>
    </lineage>
</organism>
<accession>A0A8J2BJB6</accession>
<dbReference type="EMBL" id="CAJNOB010000024">
    <property type="protein sequence ID" value="CAF0699864.1"/>
    <property type="molecule type" value="Genomic_DNA"/>
</dbReference>
<proteinExistence type="predicted"/>
<name>A0A8J2BJB6_9BACT</name>
<reference evidence="1" key="1">
    <citation type="submission" date="2021-02" db="EMBL/GenBank/DDBJ databases">
        <authorList>
            <person name="Cremers G."/>
            <person name="Picone N."/>
        </authorList>
    </citation>
    <scope>NUCLEOTIDE SEQUENCE</scope>
    <source>
        <strain evidence="1">PQ17</strain>
    </source>
</reference>
<dbReference type="Proteomes" id="UP000663859">
    <property type="component" value="Unassembled WGS sequence"/>
</dbReference>
<protein>
    <submittedName>
        <fullName evidence="1">Uncharacterized protein</fullName>
    </submittedName>
</protein>